<protein>
    <submittedName>
        <fullName evidence="1">34725_t:CDS:1</fullName>
    </submittedName>
</protein>
<gene>
    <name evidence="1" type="ORF">RPERSI_LOCUS26193</name>
</gene>
<proteinExistence type="predicted"/>
<accession>A0ACA9S2M3</accession>
<reference evidence="1" key="1">
    <citation type="submission" date="2021-06" db="EMBL/GenBank/DDBJ databases">
        <authorList>
            <person name="Kallberg Y."/>
            <person name="Tangrot J."/>
            <person name="Rosling A."/>
        </authorList>
    </citation>
    <scope>NUCLEOTIDE SEQUENCE</scope>
    <source>
        <strain evidence="1">MA461A</strain>
    </source>
</reference>
<evidence type="ECO:0000313" key="1">
    <source>
        <dbReference type="EMBL" id="CAG8824242.1"/>
    </source>
</evidence>
<feature type="non-terminal residue" evidence="1">
    <location>
        <position position="196"/>
    </location>
</feature>
<dbReference type="Proteomes" id="UP000789920">
    <property type="component" value="Unassembled WGS sequence"/>
</dbReference>
<sequence length="196" mass="23230">MSSLHSKRIVFDRTFPDFKQDLERLFNFTGLDPVSGMNISLLVKRLVYDMCTSYPKPHTKKLFNSIAEFLTQYTTKIRMSILDHDDVVSAYVREWEHYRVASDASSKICEYLNRLIMKKDPKDRSGMDRNRLVEDGKYRRQTVHALAYLIWKERIIDDIRLKHSDRFMYQIFELIRRDRDGKDTVPNVVADAINSL</sequence>
<evidence type="ECO:0000313" key="2">
    <source>
        <dbReference type="Proteomes" id="UP000789920"/>
    </source>
</evidence>
<keyword evidence="2" id="KW-1185">Reference proteome</keyword>
<name>A0ACA9S2M3_9GLOM</name>
<dbReference type="EMBL" id="CAJVQC010088663">
    <property type="protein sequence ID" value="CAG8824242.1"/>
    <property type="molecule type" value="Genomic_DNA"/>
</dbReference>
<comment type="caution">
    <text evidence="1">The sequence shown here is derived from an EMBL/GenBank/DDBJ whole genome shotgun (WGS) entry which is preliminary data.</text>
</comment>
<organism evidence="1 2">
    <name type="scientific">Racocetra persica</name>
    <dbReference type="NCBI Taxonomy" id="160502"/>
    <lineage>
        <taxon>Eukaryota</taxon>
        <taxon>Fungi</taxon>
        <taxon>Fungi incertae sedis</taxon>
        <taxon>Mucoromycota</taxon>
        <taxon>Glomeromycotina</taxon>
        <taxon>Glomeromycetes</taxon>
        <taxon>Diversisporales</taxon>
        <taxon>Gigasporaceae</taxon>
        <taxon>Racocetra</taxon>
    </lineage>
</organism>